<evidence type="ECO:0000313" key="1">
    <source>
        <dbReference type="EMBL" id="JAG01406.1"/>
    </source>
</evidence>
<reference evidence="1" key="2">
    <citation type="submission" date="2014-07" db="EMBL/GenBank/DDBJ databases">
        <authorList>
            <person name="Hull J."/>
        </authorList>
    </citation>
    <scope>NUCLEOTIDE SEQUENCE</scope>
</reference>
<feature type="non-terminal residue" evidence="1">
    <location>
        <position position="1"/>
    </location>
</feature>
<feature type="non-terminal residue" evidence="1">
    <location>
        <position position="103"/>
    </location>
</feature>
<dbReference type="AlphaFoldDB" id="A0A0A9W1W0"/>
<name>A0A0A9W1W0_LYGHE</name>
<dbReference type="Pfam" id="PF03564">
    <property type="entry name" value="DUF1759"/>
    <property type="match status" value="1"/>
</dbReference>
<protein>
    <submittedName>
        <fullName evidence="1">Uncharacterized protein</fullName>
    </submittedName>
</protein>
<accession>A0A0A9W1W0</accession>
<gene>
    <name evidence="1" type="ORF">CM83_8832</name>
</gene>
<organism evidence="1">
    <name type="scientific">Lygus hesperus</name>
    <name type="common">Western plant bug</name>
    <dbReference type="NCBI Taxonomy" id="30085"/>
    <lineage>
        <taxon>Eukaryota</taxon>
        <taxon>Metazoa</taxon>
        <taxon>Ecdysozoa</taxon>
        <taxon>Arthropoda</taxon>
        <taxon>Hexapoda</taxon>
        <taxon>Insecta</taxon>
        <taxon>Pterygota</taxon>
        <taxon>Neoptera</taxon>
        <taxon>Paraneoptera</taxon>
        <taxon>Hemiptera</taxon>
        <taxon>Heteroptera</taxon>
        <taxon>Panheteroptera</taxon>
        <taxon>Cimicomorpha</taxon>
        <taxon>Miridae</taxon>
        <taxon>Mirini</taxon>
        <taxon>Lygus</taxon>
    </lineage>
</organism>
<proteinExistence type="predicted"/>
<reference evidence="1" key="1">
    <citation type="journal article" date="2014" name="PLoS ONE">
        <title>Transcriptome-Based Identification of ABC Transporters in the Western Tarnished Plant Bug Lygus hesperus.</title>
        <authorList>
            <person name="Hull J.J."/>
            <person name="Chaney K."/>
            <person name="Geib S.M."/>
            <person name="Fabrick J.A."/>
            <person name="Brent C.S."/>
            <person name="Walsh D."/>
            <person name="Lavine L.C."/>
        </authorList>
    </citation>
    <scope>NUCLEOTIDE SEQUENCE</scope>
</reference>
<sequence>ALGAIKHIPVTDVNFEQAWNALVRVYDDKRKLASSYLERLLTFKMPAGKPTADSLQLYLSQVSESISSLKNLRIADMEDYLLCELALRVLDPKTRQAFEQANV</sequence>
<dbReference type="InterPro" id="IPR005312">
    <property type="entry name" value="DUF1759"/>
</dbReference>
<dbReference type="EMBL" id="GBHO01042198">
    <property type="protein sequence ID" value="JAG01406.1"/>
    <property type="molecule type" value="Transcribed_RNA"/>
</dbReference>